<organism evidence="1">
    <name type="scientific">Campylobacter jejuni</name>
    <dbReference type="NCBI Taxonomy" id="197"/>
    <lineage>
        <taxon>Bacteria</taxon>
        <taxon>Pseudomonadati</taxon>
        <taxon>Campylobacterota</taxon>
        <taxon>Epsilonproteobacteria</taxon>
        <taxon>Campylobacterales</taxon>
        <taxon>Campylobacteraceae</taxon>
        <taxon>Campylobacter</taxon>
    </lineage>
</organism>
<proteinExistence type="predicted"/>
<reference evidence="1" key="1">
    <citation type="submission" date="2019-09" db="EMBL/GenBank/DDBJ databases">
        <authorList>
            <person name="Ashton P.M."/>
            <person name="Dallman T."/>
            <person name="Nair S."/>
            <person name="De Pinna E."/>
            <person name="Peters T."/>
            <person name="Grant K."/>
        </authorList>
    </citation>
    <scope>NUCLEOTIDE SEQUENCE</scope>
    <source>
        <strain evidence="1">228903</strain>
    </source>
</reference>
<sequence>MAKNVVELHNKQLEKYSDSLNEFVQKLGIPIDVFQNCDDRIAVISNLESIVYKIEKHKLQHANYISKFIASISVGLFDSALNYLWNETILNIRNKIIQYDINYFLEQSSLSENSKLQIKSDEDLSKLNDYELLKGARDIDLLSEVGYKQLEHIRYMRNEMSAAHPNNNGLKPFQMLSFLETCISEVICSQESEIALKVKKLLGNIKKQAMSKSEIENISAFIQAQPSRKVISLALGLFGIYTDKNTPKFVVDNINILYPYVWNNLKDSAKYKIGIKIGEYTAHADSYRSSKGKELLEHVNNGMSYLCEENKIVEFKRGLEELIVTHNSFNNFYTEPTYVNKIKQLVGDKFFIPKDIETEYVFTIINVFLGNGCGISWEANEIYLFLIENFTENQIKLAIQSILEDEINRKLEFSQIAREQFLKMIGIFKKKLKNSNLIKICEDMEKSQNLYAFFGKDIDEESKKNILNTRFS</sequence>
<comment type="caution">
    <text evidence="1">The sequence shown here is derived from an EMBL/GenBank/DDBJ whole genome shotgun (WGS) entry which is preliminary data.</text>
</comment>
<evidence type="ECO:0000313" key="1">
    <source>
        <dbReference type="EMBL" id="ECR1524358.1"/>
    </source>
</evidence>
<protein>
    <submittedName>
        <fullName evidence="1">Uncharacterized protein</fullName>
    </submittedName>
</protein>
<gene>
    <name evidence="1" type="ORF">F0J77_08000</name>
</gene>
<dbReference type="RefSeq" id="WP_002784162.1">
    <property type="nucleotide sequence ID" value="NZ_AP028398.1"/>
</dbReference>
<dbReference type="EMBL" id="AAKENF010000015">
    <property type="protein sequence ID" value="ECR1524358.1"/>
    <property type="molecule type" value="Genomic_DNA"/>
</dbReference>
<accession>A0A5Y9F3B1</accession>
<dbReference type="AlphaFoldDB" id="A0A5Y9F3B1"/>
<name>A0A5Y9F3B1_CAMJU</name>